<name>A0A5S9M4P4_BACIA</name>
<dbReference type="InterPro" id="IPR036259">
    <property type="entry name" value="MFS_trans_sf"/>
</dbReference>
<keyword evidence="1" id="KW-0812">Transmembrane</keyword>
<dbReference type="SUPFAM" id="SSF103473">
    <property type="entry name" value="MFS general substrate transporter"/>
    <property type="match status" value="1"/>
</dbReference>
<dbReference type="InterPro" id="IPR053200">
    <property type="entry name" value="YfmO-like"/>
</dbReference>
<dbReference type="Proteomes" id="UP000464658">
    <property type="component" value="Chromosome"/>
</dbReference>
<proteinExistence type="predicted"/>
<dbReference type="Gene3D" id="1.20.1250.20">
    <property type="entry name" value="MFS general substrate transporter like domains"/>
    <property type="match status" value="1"/>
</dbReference>
<reference evidence="2 3" key="1">
    <citation type="submission" date="2019-12" db="EMBL/GenBank/DDBJ databases">
        <title>Full genome sequence of a Bacillus safensis strain isolated from commercially available natto in Indonesia.</title>
        <authorList>
            <person name="Yoshida M."/>
            <person name="Uomi M."/>
            <person name="Waturangi D."/>
            <person name="Ekaputri J.J."/>
            <person name="Setiamarga D.H.E."/>
        </authorList>
    </citation>
    <scope>NUCLEOTIDE SEQUENCE [LARGE SCALE GENOMIC DNA]</scope>
    <source>
        <strain evidence="2 3">IDN1</strain>
    </source>
</reference>
<protein>
    <recommendedName>
        <fullName evidence="4">Major facilitator superfamily (MFS) profile domain-containing protein</fullName>
    </recommendedName>
</protein>
<evidence type="ECO:0008006" key="4">
    <source>
        <dbReference type="Google" id="ProtNLM"/>
    </source>
</evidence>
<sequence length="64" mass="7048">MKEEEVLKQRTSLLRQPKAVWAVAFACVISFMGIGLVDPILPAIASQLHASPSQVSFYLLATYL</sequence>
<gene>
    <name evidence="2" type="ORF">BsIDN1_13760</name>
</gene>
<evidence type="ECO:0000313" key="3">
    <source>
        <dbReference type="Proteomes" id="UP000464658"/>
    </source>
</evidence>
<dbReference type="AlphaFoldDB" id="A0A5S9M4P4"/>
<dbReference type="PANTHER" id="PTHR43683">
    <property type="entry name" value="MULTIDRUG EFFLUX PROTEIN YFMO"/>
    <property type="match status" value="1"/>
</dbReference>
<keyword evidence="1" id="KW-1133">Transmembrane helix</keyword>
<keyword evidence="1" id="KW-0472">Membrane</keyword>
<dbReference type="EMBL" id="AP021906">
    <property type="protein sequence ID" value="BBP87758.1"/>
    <property type="molecule type" value="Genomic_DNA"/>
</dbReference>
<organism evidence="2 3">
    <name type="scientific">Bacillus safensis</name>
    <dbReference type="NCBI Taxonomy" id="561879"/>
    <lineage>
        <taxon>Bacteria</taxon>
        <taxon>Bacillati</taxon>
        <taxon>Bacillota</taxon>
        <taxon>Bacilli</taxon>
        <taxon>Bacillales</taxon>
        <taxon>Bacillaceae</taxon>
        <taxon>Bacillus</taxon>
    </lineage>
</organism>
<evidence type="ECO:0000256" key="1">
    <source>
        <dbReference type="SAM" id="Phobius"/>
    </source>
</evidence>
<accession>A0A5S9M4P4</accession>
<evidence type="ECO:0000313" key="2">
    <source>
        <dbReference type="EMBL" id="BBP87758.1"/>
    </source>
</evidence>
<dbReference type="PANTHER" id="PTHR43683:SF1">
    <property type="entry name" value="MULTIDRUG EFFLUX PROTEIN YFMO"/>
    <property type="match status" value="1"/>
</dbReference>
<feature type="transmembrane region" description="Helical" evidence="1">
    <location>
        <begin position="20"/>
        <end position="45"/>
    </location>
</feature>